<protein>
    <recommendedName>
        <fullName evidence="3">SEC-C domain-containing protein</fullName>
    </recommendedName>
</protein>
<evidence type="ECO:0000313" key="1">
    <source>
        <dbReference type="EMBL" id="GGG82640.1"/>
    </source>
</evidence>
<proteinExistence type="predicted"/>
<dbReference type="AlphaFoldDB" id="A0A917HLW0"/>
<dbReference type="InterPro" id="IPR004027">
    <property type="entry name" value="SEC_C_motif"/>
</dbReference>
<dbReference type="InterPro" id="IPR036915">
    <property type="entry name" value="Cyclin-like_sf"/>
</dbReference>
<dbReference type="SUPFAM" id="SSF47954">
    <property type="entry name" value="Cyclin-like"/>
    <property type="match status" value="1"/>
</dbReference>
<dbReference type="RefSeq" id="WP_188891661.1">
    <property type="nucleotide sequence ID" value="NZ_BMHY01000010.1"/>
</dbReference>
<sequence length="163" mass="18227">MSKLGRNEPCHCGSGIKYKKCCMAKDEQTARDNRQQAAAANGTRSVQQSDLAGFINSQLTWSNPQYAELALQLSENMQADYTPDQTVMTVMVWHTYSTATSPSFRKMGVFCAALEFMASEVHGMNKNRNELAEKYEVSAATVQKRFQEISAFMMEQAEQTQSA</sequence>
<evidence type="ECO:0008006" key="3">
    <source>
        <dbReference type="Google" id="ProtNLM"/>
    </source>
</evidence>
<dbReference type="SUPFAM" id="SSF103642">
    <property type="entry name" value="Sec-C motif"/>
    <property type="match status" value="1"/>
</dbReference>
<accession>A0A917HLW0</accession>
<name>A0A917HLW0_9BACL</name>
<dbReference type="Proteomes" id="UP000600247">
    <property type="component" value="Unassembled WGS sequence"/>
</dbReference>
<reference evidence="1 2" key="1">
    <citation type="journal article" date="2014" name="Int. J. Syst. Evol. Microbiol.">
        <title>Complete genome sequence of Corynebacterium casei LMG S-19264T (=DSM 44701T), isolated from a smear-ripened cheese.</title>
        <authorList>
            <consortium name="US DOE Joint Genome Institute (JGI-PGF)"/>
            <person name="Walter F."/>
            <person name="Albersmeier A."/>
            <person name="Kalinowski J."/>
            <person name="Ruckert C."/>
        </authorList>
    </citation>
    <scope>NUCLEOTIDE SEQUENCE [LARGE SCALE GENOMIC DNA]</scope>
    <source>
        <strain evidence="1 2">CGMCC 1.15286</strain>
    </source>
</reference>
<evidence type="ECO:0000313" key="2">
    <source>
        <dbReference type="Proteomes" id="UP000600247"/>
    </source>
</evidence>
<dbReference type="Gene3D" id="3.10.450.50">
    <property type="match status" value="1"/>
</dbReference>
<gene>
    <name evidence="1" type="ORF">GCM10010918_45110</name>
</gene>
<organism evidence="1 2">
    <name type="scientific">Paenibacillus radicis</name>
    <name type="common">ex Gao et al. 2016</name>
    <dbReference type="NCBI Taxonomy" id="1737354"/>
    <lineage>
        <taxon>Bacteria</taxon>
        <taxon>Bacillati</taxon>
        <taxon>Bacillota</taxon>
        <taxon>Bacilli</taxon>
        <taxon>Bacillales</taxon>
        <taxon>Paenibacillaceae</taxon>
        <taxon>Paenibacillus</taxon>
    </lineage>
</organism>
<keyword evidence="2" id="KW-1185">Reference proteome</keyword>
<dbReference type="Pfam" id="PF02810">
    <property type="entry name" value="SEC-C"/>
    <property type="match status" value="1"/>
</dbReference>
<comment type="caution">
    <text evidence="1">The sequence shown here is derived from an EMBL/GenBank/DDBJ whole genome shotgun (WGS) entry which is preliminary data.</text>
</comment>
<dbReference type="EMBL" id="BMHY01000010">
    <property type="protein sequence ID" value="GGG82640.1"/>
    <property type="molecule type" value="Genomic_DNA"/>
</dbReference>